<dbReference type="RefSeq" id="WP_014959108.1">
    <property type="nucleotide sequence ID" value="NC_018645.1"/>
</dbReference>
<dbReference type="GO" id="GO:1902600">
    <property type="term" value="P:proton transmembrane transport"/>
    <property type="evidence" value="ECO:0007669"/>
    <property type="project" value="InterPro"/>
</dbReference>
<dbReference type="PANTHER" id="PTHR43021">
    <property type="entry name" value="NA(+)/H(+) ANTIPORTER-RELATED"/>
    <property type="match status" value="1"/>
</dbReference>
<dbReference type="Gene3D" id="3.40.930.10">
    <property type="entry name" value="Mannitol-specific EII, Chain A"/>
    <property type="match status" value="1"/>
</dbReference>
<comment type="subcellular location">
    <subcellularLocation>
        <location evidence="1">Membrane</location>
        <topology evidence="1">Multi-pass membrane protein</topology>
    </subcellularLocation>
</comment>
<evidence type="ECO:0000259" key="8">
    <source>
        <dbReference type="PROSITE" id="PS51202"/>
    </source>
</evidence>
<dbReference type="GO" id="GO:0006813">
    <property type="term" value="P:potassium ion transport"/>
    <property type="evidence" value="ECO:0007669"/>
    <property type="project" value="UniProtKB-KW"/>
</dbReference>
<keyword evidence="3 6" id="KW-0812">Transmembrane</keyword>
<dbReference type="KEGG" id="dto:TOL2_C37670"/>
<dbReference type="InterPro" id="IPR036721">
    <property type="entry name" value="RCK_C_sf"/>
</dbReference>
<dbReference type="InterPro" id="IPR038770">
    <property type="entry name" value="Na+/solute_symporter_sf"/>
</dbReference>
<dbReference type="STRING" id="651182.TOL2_C37670"/>
<dbReference type="EMBL" id="FO203503">
    <property type="protein sequence ID" value="CCK81923.1"/>
    <property type="molecule type" value="Genomic_DNA"/>
</dbReference>
<dbReference type="SUPFAM" id="SSF116726">
    <property type="entry name" value="TrkA C-terminal domain-like"/>
    <property type="match status" value="1"/>
</dbReference>
<dbReference type="PANTHER" id="PTHR43021:SF2">
    <property type="entry name" value="CATION_H+ EXCHANGER DOMAIN-CONTAINING PROTEIN"/>
    <property type="match status" value="1"/>
</dbReference>
<dbReference type="SUPFAM" id="SSF55804">
    <property type="entry name" value="Phoshotransferase/anion transport protein"/>
    <property type="match status" value="1"/>
</dbReference>
<dbReference type="Gene3D" id="3.40.50.720">
    <property type="entry name" value="NAD(P)-binding Rossmann-like Domain"/>
    <property type="match status" value="1"/>
</dbReference>
<evidence type="ECO:0000256" key="3">
    <source>
        <dbReference type="ARBA" id="ARBA00022692"/>
    </source>
</evidence>
<dbReference type="Pfam" id="PF00999">
    <property type="entry name" value="Na_H_Exchanger"/>
    <property type="match status" value="1"/>
</dbReference>
<dbReference type="PROSITE" id="PS51094">
    <property type="entry name" value="PTS_EIIA_TYPE_2"/>
    <property type="match status" value="1"/>
</dbReference>
<proteinExistence type="predicted"/>
<dbReference type="GO" id="GO:0016020">
    <property type="term" value="C:membrane"/>
    <property type="evidence" value="ECO:0007669"/>
    <property type="project" value="UniProtKB-SubCell"/>
</dbReference>
<dbReference type="InterPro" id="IPR003148">
    <property type="entry name" value="RCK_N"/>
</dbReference>
<dbReference type="SUPFAM" id="SSF51735">
    <property type="entry name" value="NAD(P)-binding Rossmann-fold domains"/>
    <property type="match status" value="1"/>
</dbReference>
<dbReference type="Proteomes" id="UP000007347">
    <property type="component" value="Chromosome"/>
</dbReference>
<dbReference type="InterPro" id="IPR006153">
    <property type="entry name" value="Cation/H_exchanger_TM"/>
</dbReference>
<evidence type="ECO:0000256" key="2">
    <source>
        <dbReference type="ARBA" id="ARBA00022538"/>
    </source>
</evidence>
<keyword evidence="2" id="KW-0630">Potassium</keyword>
<dbReference type="Pfam" id="PF02254">
    <property type="entry name" value="TrkA_N"/>
    <property type="match status" value="1"/>
</dbReference>
<dbReference type="InterPro" id="IPR016152">
    <property type="entry name" value="PTrfase/Anion_transptr"/>
</dbReference>
<feature type="transmembrane region" description="Helical" evidence="6">
    <location>
        <begin position="231"/>
        <end position="250"/>
    </location>
</feature>
<evidence type="ECO:0000256" key="5">
    <source>
        <dbReference type="ARBA" id="ARBA00023136"/>
    </source>
</evidence>
<feature type="transmembrane region" description="Helical" evidence="6">
    <location>
        <begin position="127"/>
        <end position="149"/>
    </location>
</feature>
<feature type="transmembrane region" description="Helical" evidence="6">
    <location>
        <begin position="28"/>
        <end position="47"/>
    </location>
</feature>
<feature type="transmembrane region" description="Helical" evidence="6">
    <location>
        <begin position="161"/>
        <end position="183"/>
    </location>
</feature>
<evidence type="ECO:0000313" key="9">
    <source>
        <dbReference type="EMBL" id="CCK81923.1"/>
    </source>
</evidence>
<reference evidence="9 10" key="1">
    <citation type="journal article" date="2013" name="Environ. Microbiol.">
        <title>Complete genome, catabolic sub-proteomes and key-metabolites of Desulfobacula toluolica Tol2, a marine, aromatic compound-degrading, sulfate-reducing bacterium.</title>
        <authorList>
            <person name="Wohlbrand L."/>
            <person name="Jacob J.H."/>
            <person name="Kube M."/>
            <person name="Mussmann M."/>
            <person name="Jarling R."/>
            <person name="Beck A."/>
            <person name="Amann R."/>
            <person name="Wilkes H."/>
            <person name="Reinhardt R."/>
            <person name="Rabus R."/>
        </authorList>
    </citation>
    <scope>NUCLEOTIDE SEQUENCE [LARGE SCALE GENOMIC DNA]</scope>
    <source>
        <strain evidence="10">DSM 7467 / Tol2</strain>
    </source>
</reference>
<dbReference type="PROSITE" id="PS51202">
    <property type="entry name" value="RCK_C"/>
    <property type="match status" value="1"/>
</dbReference>
<feature type="transmembrane region" description="Helical" evidence="6">
    <location>
        <begin position="195"/>
        <end position="224"/>
    </location>
</feature>
<dbReference type="InterPro" id="IPR006037">
    <property type="entry name" value="RCK_C"/>
</dbReference>
<dbReference type="OrthoDB" id="9783404at2"/>
<evidence type="ECO:0000256" key="1">
    <source>
        <dbReference type="ARBA" id="ARBA00004141"/>
    </source>
</evidence>
<protein>
    <submittedName>
        <fullName evidence="9">KefC: predicted glutathione-regulated potassium-efflux system protein</fullName>
    </submittedName>
</protein>
<keyword evidence="2" id="KW-0813">Transport</keyword>
<evidence type="ECO:0000256" key="6">
    <source>
        <dbReference type="SAM" id="Phobius"/>
    </source>
</evidence>
<keyword evidence="4 6" id="KW-1133">Transmembrane helix</keyword>
<keyword evidence="5 6" id="KW-0472">Membrane</keyword>
<keyword evidence="2" id="KW-0633">Potassium transport</keyword>
<dbReference type="HOGENOM" id="CLU_017491_0_0_7"/>
<feature type="transmembrane region" description="Helical" evidence="6">
    <location>
        <begin position="290"/>
        <end position="312"/>
    </location>
</feature>
<keyword evidence="2" id="KW-0406">Ion transport</keyword>
<dbReference type="Pfam" id="PF00359">
    <property type="entry name" value="PTS_EIIA_2"/>
    <property type="match status" value="1"/>
</dbReference>
<feature type="transmembrane region" description="Helical" evidence="6">
    <location>
        <begin position="89"/>
        <end position="115"/>
    </location>
</feature>
<feature type="domain" description="RCK C-terminal" evidence="8">
    <location>
        <begin position="557"/>
        <end position="637"/>
    </location>
</feature>
<dbReference type="InterPro" id="IPR002178">
    <property type="entry name" value="PTS_EIIA_type-2_dom"/>
</dbReference>
<dbReference type="GO" id="GO:0008324">
    <property type="term" value="F:monoatomic cation transmembrane transporter activity"/>
    <property type="evidence" value="ECO:0007669"/>
    <property type="project" value="InterPro"/>
</dbReference>
<feature type="transmembrane region" description="Helical" evidence="6">
    <location>
        <begin position="352"/>
        <end position="369"/>
    </location>
</feature>
<dbReference type="AlphaFoldDB" id="K0NP73"/>
<keyword evidence="10" id="KW-1185">Reference proteome</keyword>
<organism evidence="9 10">
    <name type="scientific">Desulfobacula toluolica (strain DSM 7467 / Tol2)</name>
    <dbReference type="NCBI Taxonomy" id="651182"/>
    <lineage>
        <taxon>Bacteria</taxon>
        <taxon>Pseudomonadati</taxon>
        <taxon>Thermodesulfobacteriota</taxon>
        <taxon>Desulfobacteria</taxon>
        <taxon>Desulfobacterales</taxon>
        <taxon>Desulfobacteraceae</taxon>
        <taxon>Desulfobacula</taxon>
    </lineage>
</organism>
<feature type="transmembrane region" description="Helical" evidence="6">
    <location>
        <begin position="262"/>
        <end position="278"/>
    </location>
</feature>
<evidence type="ECO:0000259" key="7">
    <source>
        <dbReference type="PROSITE" id="PS51094"/>
    </source>
</evidence>
<feature type="domain" description="PTS EIIA type-2" evidence="7">
    <location>
        <begin position="698"/>
        <end position="841"/>
    </location>
</feature>
<name>K0NP73_DESTT</name>
<accession>K0NP73</accession>
<dbReference type="Gene3D" id="3.30.70.1450">
    <property type="entry name" value="Regulator of K+ conductance, C-terminal domain"/>
    <property type="match status" value="1"/>
</dbReference>
<gene>
    <name evidence="9" type="primary">kefC</name>
    <name evidence="9" type="ordered locus">TOL2_C37670</name>
</gene>
<dbReference type="GO" id="GO:0015297">
    <property type="term" value="F:antiporter activity"/>
    <property type="evidence" value="ECO:0007669"/>
    <property type="project" value="InterPro"/>
</dbReference>
<evidence type="ECO:0000256" key="4">
    <source>
        <dbReference type="ARBA" id="ARBA00022989"/>
    </source>
</evidence>
<dbReference type="Gene3D" id="1.20.1530.20">
    <property type="match status" value="1"/>
</dbReference>
<feature type="transmembrane region" description="Helical" evidence="6">
    <location>
        <begin position="318"/>
        <end position="340"/>
    </location>
</feature>
<dbReference type="InterPro" id="IPR036291">
    <property type="entry name" value="NAD(P)-bd_dom_sf"/>
</dbReference>
<sequence>MDVVVFGACFALIAVASKQIGHSLMKTGLPLISGFLLTGIIAGPYMLDLITLEATLNLRFVDEVSLGFIAFAAGGELYLKELKTRVKSIAWITTGLVVCTFFLTGLTFFLLSGFIPFMQLMPVDARIGVSILAGAILVARSPSSAIAIVNELRAKGSFTQTVLGVTIIMDVVVIILFAANSSIADALFSGMDFNFSFILLLIAEIGASFILGYLVSRLILAVLLLPVQKSLKTAFILSAGYLVFILSSQIRQMSHGTLSAEVLLEPLLICMVAGFFVSNTSRVRREFLKILYDISLTVYIAFFTLTGASLSLDVLVQTWPIAVTLFFARAIAILFGSFIGGTLAKNPLKNNTISWMAYITQAGVGLGLAKEVVVEFPEWGNPFATIIISIIVLNQIVGPPLFKYAIKMMKEDHSRAEGHVAAGSRNAVIFGSDGQAFALAMSLISQGWAVKVGVTHMNNHHEKNPNINVYQLSDLSLAQLKYTGGDHAGAIVAMLSDDENYKICEIAYEHFGTQTIIARLNDRKNFSRFQALGVLIVDPATAIVSLLDNFVQSPAAASLLMGMQKDRNIVDLRIKNPDLFGLALRDLRLPFDAVIMSVRRRGVLFVPHDYTRLEAGDLVTVVGATNSLKEIALRFDVNQEEALLQLVEKASAKELIDPLVQTEVKEIIASDRFVQREGFVQRDRSVQKNKFVQKDRFDMFVENSPVMDLKQAMNKETFFDMVSHAMSDSLNMSPSLLYDMLMTREEEITTVLAPGLAVPHIIVEGEKKFSVLLARCRKGIEFSKSTPLVYAAFVLVGSKDERKFHLRALSAVAQIVLDPRFEKKWLRAKNKAALRQVVIGADRKREV</sequence>
<evidence type="ECO:0000313" key="10">
    <source>
        <dbReference type="Proteomes" id="UP000007347"/>
    </source>
</evidence>
<dbReference type="Pfam" id="PF02080">
    <property type="entry name" value="TrkA_C"/>
    <property type="match status" value="1"/>
</dbReference>
<feature type="transmembrane region" description="Helical" evidence="6">
    <location>
        <begin position="381"/>
        <end position="402"/>
    </location>
</feature>